<organism evidence="8 9">
    <name type="scientific">Thiothrix nivea (strain ATCC 35100 / DSM 5205 / JP2)</name>
    <dbReference type="NCBI Taxonomy" id="870187"/>
    <lineage>
        <taxon>Bacteria</taxon>
        <taxon>Pseudomonadati</taxon>
        <taxon>Pseudomonadota</taxon>
        <taxon>Gammaproteobacteria</taxon>
        <taxon>Thiotrichales</taxon>
        <taxon>Thiotrichaceae</taxon>
        <taxon>Thiothrix</taxon>
    </lineage>
</organism>
<dbReference type="EMBL" id="JH651384">
    <property type="protein sequence ID" value="EIJ36055.1"/>
    <property type="molecule type" value="Genomic_DNA"/>
</dbReference>
<keyword evidence="2" id="KW-0349">Heme</keyword>
<sequence length="281" mass="32093" precursor="true">MTRYLPGIAITLCCGLPLSAHADMQTITVGKLKAAPQIDGSADDWRDVAGVDIPLTYLNHPEQTKTVFLKAGIFGDEVFLYSEWDDSTEDTQHKPHVWDEAQQKYVEGPQREDRFAIEWAMEGDYDANWFSGKEFKADMWNWKAGRTNPIGIAHDKMTIISKQPMQESYKAELPDGSSLYIQRPSDAGEEPYETKRYFKKQQDLMPKYLPRAVMQASMDDVKAKGIWKDGKWHLEQSRKLDTQYADDAKLIQGSSIKAAIAVFDHDDNERHFTSGTLLFKF</sequence>
<dbReference type="OrthoDB" id="5337932at2"/>
<keyword evidence="1" id="KW-0813">Transport</keyword>
<evidence type="ECO:0000256" key="4">
    <source>
        <dbReference type="ARBA" id="ARBA00022982"/>
    </source>
</evidence>
<feature type="domain" description="Cytochrome c-552/DMSO reductase-like haem-binding" evidence="7">
    <location>
        <begin position="42"/>
        <end position="275"/>
    </location>
</feature>
<dbReference type="Pfam" id="PF09459">
    <property type="entry name" value="EB_dh"/>
    <property type="match status" value="1"/>
</dbReference>
<gene>
    <name evidence="8" type="ORF">Thini_3549</name>
</gene>
<dbReference type="GO" id="GO:0046872">
    <property type="term" value="F:metal ion binding"/>
    <property type="evidence" value="ECO:0007669"/>
    <property type="project" value="UniProtKB-KW"/>
</dbReference>
<keyword evidence="5" id="KW-0408">Iron</keyword>
<accession>A0A656HM12</accession>
<dbReference type="GO" id="GO:0020037">
    <property type="term" value="F:heme binding"/>
    <property type="evidence" value="ECO:0007669"/>
    <property type="project" value="InterPro"/>
</dbReference>
<keyword evidence="9" id="KW-1185">Reference proteome</keyword>
<keyword evidence="3" id="KW-0479">Metal-binding</keyword>
<evidence type="ECO:0000256" key="2">
    <source>
        <dbReference type="ARBA" id="ARBA00022617"/>
    </source>
</evidence>
<evidence type="ECO:0000259" key="7">
    <source>
        <dbReference type="SMART" id="SM00887"/>
    </source>
</evidence>
<reference evidence="9" key="1">
    <citation type="journal article" date="2011" name="Stand. Genomic Sci.">
        <title>Genome sequence of the filamentous, gliding Thiothrix nivea neotype strain (JP2(T)).</title>
        <authorList>
            <person name="Lapidus A."/>
            <person name="Nolan M."/>
            <person name="Lucas S."/>
            <person name="Glavina Del Rio T."/>
            <person name="Tice H."/>
            <person name="Cheng J.F."/>
            <person name="Tapia R."/>
            <person name="Han C."/>
            <person name="Goodwin L."/>
            <person name="Pitluck S."/>
            <person name="Liolios K."/>
            <person name="Pagani I."/>
            <person name="Ivanova N."/>
            <person name="Huntemann M."/>
            <person name="Mavromatis K."/>
            <person name="Mikhailova N."/>
            <person name="Pati A."/>
            <person name="Chen A."/>
            <person name="Palaniappan K."/>
            <person name="Land M."/>
            <person name="Brambilla E.M."/>
            <person name="Rohde M."/>
            <person name="Abt B."/>
            <person name="Verbarg S."/>
            <person name="Goker M."/>
            <person name="Bristow J."/>
            <person name="Eisen J.A."/>
            <person name="Markowitz V."/>
            <person name="Hugenholtz P."/>
            <person name="Kyrpides N.C."/>
            <person name="Klenk H.P."/>
            <person name="Woyke T."/>
        </authorList>
    </citation>
    <scope>NUCLEOTIDE SEQUENCE [LARGE SCALE GENOMIC DNA]</scope>
    <source>
        <strain evidence="9">ATCC 35100 / DSM 5205 / JP2</strain>
    </source>
</reference>
<feature type="signal peptide" evidence="6">
    <location>
        <begin position="1"/>
        <end position="22"/>
    </location>
</feature>
<proteinExistence type="predicted"/>
<dbReference type="InterPro" id="IPR019020">
    <property type="entry name" value="Cyt-c552/DMSO_Rdtase_haem-bd"/>
</dbReference>
<keyword evidence="4" id="KW-0249">Electron transport</keyword>
<dbReference type="RefSeq" id="WP_002709945.1">
    <property type="nucleotide sequence ID" value="NZ_JH651384.1"/>
</dbReference>
<evidence type="ECO:0000313" key="8">
    <source>
        <dbReference type="EMBL" id="EIJ36055.1"/>
    </source>
</evidence>
<keyword evidence="6" id="KW-0732">Signal</keyword>
<dbReference type="Gene3D" id="2.60.40.1190">
    <property type="match status" value="1"/>
</dbReference>
<evidence type="ECO:0000256" key="3">
    <source>
        <dbReference type="ARBA" id="ARBA00022723"/>
    </source>
</evidence>
<evidence type="ECO:0000256" key="5">
    <source>
        <dbReference type="ARBA" id="ARBA00023004"/>
    </source>
</evidence>
<protein>
    <submittedName>
        <fullName evidence="8">Cytochrome c-552/DMSO reductase-like, heme-binding domain-containing protein</fullName>
    </submittedName>
</protein>
<dbReference type="SMART" id="SM00887">
    <property type="entry name" value="EB_dh"/>
    <property type="match status" value="1"/>
</dbReference>
<evidence type="ECO:0000256" key="1">
    <source>
        <dbReference type="ARBA" id="ARBA00022448"/>
    </source>
</evidence>
<feature type="chain" id="PRO_5024889568" evidence="6">
    <location>
        <begin position="23"/>
        <end position="281"/>
    </location>
</feature>
<evidence type="ECO:0000313" key="9">
    <source>
        <dbReference type="Proteomes" id="UP000005317"/>
    </source>
</evidence>
<dbReference type="AlphaFoldDB" id="A0A656HM12"/>
<evidence type="ECO:0000256" key="6">
    <source>
        <dbReference type="SAM" id="SignalP"/>
    </source>
</evidence>
<dbReference type="Proteomes" id="UP000005317">
    <property type="component" value="Unassembled WGS sequence"/>
</dbReference>
<name>A0A656HM12_THINJ</name>